<evidence type="ECO:0000313" key="2">
    <source>
        <dbReference type="Proteomes" id="UP000621799"/>
    </source>
</evidence>
<dbReference type="EMBL" id="JADEXN010000195">
    <property type="protein sequence ID" value="MBE9041428.1"/>
    <property type="molecule type" value="Genomic_DNA"/>
</dbReference>
<proteinExistence type="predicted"/>
<dbReference type="InterPro" id="IPR025458">
    <property type="entry name" value="DUF4278"/>
</dbReference>
<gene>
    <name evidence="1" type="ORF">IQ235_11615</name>
</gene>
<organism evidence="1 2">
    <name type="scientific">Zarconia navalis LEGE 11467</name>
    <dbReference type="NCBI Taxonomy" id="1828826"/>
    <lineage>
        <taxon>Bacteria</taxon>
        <taxon>Bacillati</taxon>
        <taxon>Cyanobacteriota</taxon>
        <taxon>Cyanophyceae</taxon>
        <taxon>Oscillatoriophycideae</taxon>
        <taxon>Oscillatoriales</taxon>
        <taxon>Oscillatoriales incertae sedis</taxon>
        <taxon>Zarconia</taxon>
        <taxon>Zarconia navalis</taxon>
    </lineage>
</organism>
<keyword evidence="2" id="KW-1185">Reference proteome</keyword>
<reference evidence="1" key="1">
    <citation type="submission" date="2020-10" db="EMBL/GenBank/DDBJ databases">
        <authorList>
            <person name="Castelo-Branco R."/>
            <person name="Eusebio N."/>
            <person name="Adriana R."/>
            <person name="Vieira A."/>
            <person name="Brugerolle De Fraissinette N."/>
            <person name="Rezende De Castro R."/>
            <person name="Schneider M.P."/>
            <person name="Vasconcelos V."/>
            <person name="Leao P.N."/>
        </authorList>
    </citation>
    <scope>NUCLEOTIDE SEQUENCE</scope>
    <source>
        <strain evidence="1">LEGE 11467</strain>
    </source>
</reference>
<sequence length="62" mass="7235">MKLCYRGVRYEKNSMSAPAPTPEIMGKYRGVPCKLHEDRPPLLQRLKTHLKLKYRGTDYQAV</sequence>
<name>A0A928W048_9CYAN</name>
<evidence type="ECO:0000313" key="1">
    <source>
        <dbReference type="EMBL" id="MBE9041428.1"/>
    </source>
</evidence>
<dbReference type="Proteomes" id="UP000621799">
    <property type="component" value="Unassembled WGS sequence"/>
</dbReference>
<dbReference type="AlphaFoldDB" id="A0A928W048"/>
<comment type="caution">
    <text evidence="1">The sequence shown here is derived from an EMBL/GenBank/DDBJ whole genome shotgun (WGS) entry which is preliminary data.</text>
</comment>
<dbReference type="RefSeq" id="WP_264321638.1">
    <property type="nucleotide sequence ID" value="NZ_JADEXN010000195.1"/>
</dbReference>
<dbReference type="Pfam" id="PF14105">
    <property type="entry name" value="DUF4278"/>
    <property type="match status" value="1"/>
</dbReference>
<accession>A0A928W048</accession>
<protein>
    <submittedName>
        <fullName evidence="1">DUF4278 domain-containing protein</fullName>
    </submittedName>
</protein>